<name>A0AAD4HMQ7_9AGAM</name>
<gene>
    <name evidence="1" type="ORF">F5891DRAFT_98582</name>
</gene>
<sequence length="267" mass="30861">MNPQVCCKTQRMIRELALRHIDFSIPYLEQPQSKLDFFKREVLLDAELSHLMRYEDTWAVEVFLGMMYRRPRITRNLQRLESELQVTQPDRQRQSNVYSDNLATQPEDVQHECPSQMSLTVCSGKHNTQPEDVQHDRPHQIPFTMFSDDQETRPENHDLVCSDYQATQPKDSQVNTFRNGGASDTTSCLALLSTLLASMPGLHHFHAIITEAGLSTDEHVHHFFQMSSTGRERFITQALKETSTLFERVLIMEILEELRSDILVGSL</sequence>
<organism evidence="1 2">
    <name type="scientific">Suillus fuscotomentosus</name>
    <dbReference type="NCBI Taxonomy" id="1912939"/>
    <lineage>
        <taxon>Eukaryota</taxon>
        <taxon>Fungi</taxon>
        <taxon>Dikarya</taxon>
        <taxon>Basidiomycota</taxon>
        <taxon>Agaricomycotina</taxon>
        <taxon>Agaricomycetes</taxon>
        <taxon>Agaricomycetidae</taxon>
        <taxon>Boletales</taxon>
        <taxon>Suillineae</taxon>
        <taxon>Suillaceae</taxon>
        <taxon>Suillus</taxon>
    </lineage>
</organism>
<comment type="caution">
    <text evidence="1">The sequence shown here is derived from an EMBL/GenBank/DDBJ whole genome shotgun (WGS) entry which is preliminary data.</text>
</comment>
<dbReference type="Proteomes" id="UP001195769">
    <property type="component" value="Unassembled WGS sequence"/>
</dbReference>
<dbReference type="EMBL" id="JABBWK010000013">
    <property type="protein sequence ID" value="KAG1903360.1"/>
    <property type="molecule type" value="Genomic_DNA"/>
</dbReference>
<dbReference type="AlphaFoldDB" id="A0AAD4HMQ7"/>
<dbReference type="RefSeq" id="XP_041228935.1">
    <property type="nucleotide sequence ID" value="XM_041377654.1"/>
</dbReference>
<reference evidence="1" key="1">
    <citation type="journal article" date="2020" name="New Phytol.">
        <title>Comparative genomics reveals dynamic genome evolution in host specialist ectomycorrhizal fungi.</title>
        <authorList>
            <person name="Lofgren L.A."/>
            <person name="Nguyen N.H."/>
            <person name="Vilgalys R."/>
            <person name="Ruytinx J."/>
            <person name="Liao H.L."/>
            <person name="Branco S."/>
            <person name="Kuo A."/>
            <person name="LaButti K."/>
            <person name="Lipzen A."/>
            <person name="Andreopoulos W."/>
            <person name="Pangilinan J."/>
            <person name="Riley R."/>
            <person name="Hundley H."/>
            <person name="Na H."/>
            <person name="Barry K."/>
            <person name="Grigoriev I.V."/>
            <person name="Stajich J.E."/>
            <person name="Kennedy P.G."/>
        </authorList>
    </citation>
    <scope>NUCLEOTIDE SEQUENCE</scope>
    <source>
        <strain evidence="1">FC203</strain>
    </source>
</reference>
<dbReference type="GeneID" id="64671952"/>
<proteinExistence type="predicted"/>
<protein>
    <submittedName>
        <fullName evidence="1">Uncharacterized protein</fullName>
    </submittedName>
</protein>
<keyword evidence="2" id="KW-1185">Reference proteome</keyword>
<accession>A0AAD4HMQ7</accession>
<evidence type="ECO:0000313" key="1">
    <source>
        <dbReference type="EMBL" id="KAG1903360.1"/>
    </source>
</evidence>
<evidence type="ECO:0000313" key="2">
    <source>
        <dbReference type="Proteomes" id="UP001195769"/>
    </source>
</evidence>